<accession>A0ABU2XFG8</accession>
<protein>
    <submittedName>
        <fullName evidence="6">TetR/AcrR family transcriptional regulator</fullName>
    </submittedName>
</protein>
<dbReference type="Proteomes" id="UP001180754">
    <property type="component" value="Unassembled WGS sequence"/>
</dbReference>
<dbReference type="InterPro" id="IPR001647">
    <property type="entry name" value="HTH_TetR"/>
</dbReference>
<reference evidence="6" key="1">
    <citation type="submission" date="2024-05" db="EMBL/GenBank/DDBJ databases">
        <title>30 novel species of actinomycetes from the DSMZ collection.</title>
        <authorList>
            <person name="Nouioui I."/>
        </authorList>
    </citation>
    <scope>NUCLEOTIDE SEQUENCE</scope>
    <source>
        <strain evidence="6">DSM 41529</strain>
    </source>
</reference>
<evidence type="ECO:0000313" key="6">
    <source>
        <dbReference type="EMBL" id="MDT0544668.1"/>
    </source>
</evidence>
<evidence type="ECO:0000256" key="4">
    <source>
        <dbReference type="PROSITE-ProRule" id="PRU00335"/>
    </source>
</evidence>
<dbReference type="SUPFAM" id="SSF46689">
    <property type="entry name" value="Homeodomain-like"/>
    <property type="match status" value="1"/>
</dbReference>
<keyword evidence="2 4" id="KW-0238">DNA-binding</keyword>
<evidence type="ECO:0000256" key="2">
    <source>
        <dbReference type="ARBA" id="ARBA00023125"/>
    </source>
</evidence>
<keyword evidence="7" id="KW-1185">Reference proteome</keyword>
<sequence>MDLIEERGFDKVTVAQITERAMVSRAAFYRNYRDKYHLVEQIFDEAMAELQGKMGAADAEERPVLDRWIAFFEHLDAYRRMYGALLGRKGSPWFAHRLHATLADMVAPHFPPQEDTALPGLVPAVLSSVFTASITWWLEADGPVPPREIATRSAALAGAVINEVQSWPGPS</sequence>
<dbReference type="PANTHER" id="PTHR30055">
    <property type="entry name" value="HTH-TYPE TRANSCRIPTIONAL REGULATOR RUTR"/>
    <property type="match status" value="1"/>
</dbReference>
<evidence type="ECO:0000256" key="1">
    <source>
        <dbReference type="ARBA" id="ARBA00023015"/>
    </source>
</evidence>
<dbReference type="Pfam" id="PF00440">
    <property type="entry name" value="TetR_N"/>
    <property type="match status" value="1"/>
</dbReference>
<comment type="caution">
    <text evidence="6">The sequence shown here is derived from an EMBL/GenBank/DDBJ whole genome shotgun (WGS) entry which is preliminary data.</text>
</comment>
<evidence type="ECO:0000259" key="5">
    <source>
        <dbReference type="PROSITE" id="PS50977"/>
    </source>
</evidence>
<dbReference type="EMBL" id="JAVRFD010000008">
    <property type="protein sequence ID" value="MDT0544668.1"/>
    <property type="molecule type" value="Genomic_DNA"/>
</dbReference>
<dbReference type="InterPro" id="IPR050109">
    <property type="entry name" value="HTH-type_TetR-like_transc_reg"/>
</dbReference>
<keyword evidence="3" id="KW-0804">Transcription</keyword>
<dbReference type="PANTHER" id="PTHR30055:SF234">
    <property type="entry name" value="HTH-TYPE TRANSCRIPTIONAL REGULATOR BETI"/>
    <property type="match status" value="1"/>
</dbReference>
<proteinExistence type="predicted"/>
<name>A0ABU2XFG8_9ACTN</name>
<dbReference type="InterPro" id="IPR009057">
    <property type="entry name" value="Homeodomain-like_sf"/>
</dbReference>
<evidence type="ECO:0000256" key="3">
    <source>
        <dbReference type="ARBA" id="ARBA00023163"/>
    </source>
</evidence>
<gene>
    <name evidence="6" type="ORF">RND15_18430</name>
</gene>
<dbReference type="Gene3D" id="1.10.357.10">
    <property type="entry name" value="Tetracycline Repressor, domain 2"/>
    <property type="match status" value="1"/>
</dbReference>
<dbReference type="PROSITE" id="PS50977">
    <property type="entry name" value="HTH_TETR_2"/>
    <property type="match status" value="1"/>
</dbReference>
<evidence type="ECO:0000313" key="7">
    <source>
        <dbReference type="Proteomes" id="UP001180754"/>
    </source>
</evidence>
<dbReference type="RefSeq" id="WP_311725123.1">
    <property type="nucleotide sequence ID" value="NZ_JAVRFD010000008.1"/>
</dbReference>
<feature type="domain" description="HTH tetR-type" evidence="5">
    <location>
        <begin position="1"/>
        <end position="50"/>
    </location>
</feature>
<organism evidence="6 7">
    <name type="scientific">Streptomyces lonegramiae</name>
    <dbReference type="NCBI Taxonomy" id="3075524"/>
    <lineage>
        <taxon>Bacteria</taxon>
        <taxon>Bacillati</taxon>
        <taxon>Actinomycetota</taxon>
        <taxon>Actinomycetes</taxon>
        <taxon>Kitasatosporales</taxon>
        <taxon>Streptomycetaceae</taxon>
        <taxon>Streptomyces</taxon>
    </lineage>
</organism>
<keyword evidence="1" id="KW-0805">Transcription regulation</keyword>
<feature type="DNA-binding region" description="H-T-H motif" evidence="4">
    <location>
        <begin position="13"/>
        <end position="32"/>
    </location>
</feature>